<gene>
    <name evidence="2" type="ORF">NQ314_009545</name>
</gene>
<keyword evidence="1" id="KW-1133">Transmembrane helix</keyword>
<comment type="caution">
    <text evidence="2">The sequence shown here is derived from an EMBL/GenBank/DDBJ whole genome shotgun (WGS) entry which is preliminary data.</text>
</comment>
<evidence type="ECO:0000313" key="2">
    <source>
        <dbReference type="EMBL" id="KAJ8944102.1"/>
    </source>
</evidence>
<dbReference type="EMBL" id="JANEYF010002623">
    <property type="protein sequence ID" value="KAJ8944102.1"/>
    <property type="molecule type" value="Genomic_DNA"/>
</dbReference>
<protein>
    <submittedName>
        <fullName evidence="2">Uncharacterized protein</fullName>
    </submittedName>
</protein>
<keyword evidence="1" id="KW-0812">Transmembrane</keyword>
<proteinExistence type="predicted"/>
<name>A0AAV8XY49_9CUCU</name>
<dbReference type="AlphaFoldDB" id="A0AAV8XY49"/>
<keyword evidence="1" id="KW-0472">Membrane</keyword>
<evidence type="ECO:0000313" key="3">
    <source>
        <dbReference type="Proteomes" id="UP001162156"/>
    </source>
</evidence>
<dbReference type="Proteomes" id="UP001162156">
    <property type="component" value="Unassembled WGS sequence"/>
</dbReference>
<keyword evidence="3" id="KW-1185">Reference proteome</keyword>
<evidence type="ECO:0000256" key="1">
    <source>
        <dbReference type="SAM" id="Phobius"/>
    </source>
</evidence>
<accession>A0AAV8XY49</accession>
<feature type="transmembrane region" description="Helical" evidence="1">
    <location>
        <begin position="65"/>
        <end position="86"/>
    </location>
</feature>
<organism evidence="2 3">
    <name type="scientific">Rhamnusium bicolor</name>
    <dbReference type="NCBI Taxonomy" id="1586634"/>
    <lineage>
        <taxon>Eukaryota</taxon>
        <taxon>Metazoa</taxon>
        <taxon>Ecdysozoa</taxon>
        <taxon>Arthropoda</taxon>
        <taxon>Hexapoda</taxon>
        <taxon>Insecta</taxon>
        <taxon>Pterygota</taxon>
        <taxon>Neoptera</taxon>
        <taxon>Endopterygota</taxon>
        <taxon>Coleoptera</taxon>
        <taxon>Polyphaga</taxon>
        <taxon>Cucujiformia</taxon>
        <taxon>Chrysomeloidea</taxon>
        <taxon>Cerambycidae</taxon>
        <taxon>Lepturinae</taxon>
        <taxon>Rhagiini</taxon>
        <taxon>Rhamnusium</taxon>
    </lineage>
</organism>
<feature type="transmembrane region" description="Helical" evidence="1">
    <location>
        <begin position="138"/>
        <end position="156"/>
    </location>
</feature>
<reference evidence="2" key="1">
    <citation type="journal article" date="2023" name="Insect Mol. Biol.">
        <title>Genome sequencing provides insights into the evolution of gene families encoding plant cell wall-degrading enzymes in longhorned beetles.</title>
        <authorList>
            <person name="Shin N.R."/>
            <person name="Okamura Y."/>
            <person name="Kirsch R."/>
            <person name="Pauchet Y."/>
        </authorList>
    </citation>
    <scope>NUCLEOTIDE SEQUENCE</scope>
    <source>
        <strain evidence="2">RBIC_L_NR</strain>
    </source>
</reference>
<sequence>MLAPEEGSTNAEVPDLAPLVPTGNGIMQKISNIFNRSHSNTSTNDGGPSYFEFGSFSEESNTRTLGTFAGVFAPVCLSMFSALIFLRMGYIISIPDSNTLIQNATYHVTENYTGLSGITLKSNLWPQYGRDYTAKGQLVTFATVFGVLFSGCNWYHGRS</sequence>